<protein>
    <recommendedName>
        <fullName evidence="3">Calcium-binding protein</fullName>
    </recommendedName>
</protein>
<evidence type="ECO:0000313" key="1">
    <source>
        <dbReference type="EMBL" id="MFC3712282.1"/>
    </source>
</evidence>
<evidence type="ECO:0000313" key="2">
    <source>
        <dbReference type="Proteomes" id="UP001595615"/>
    </source>
</evidence>
<keyword evidence="2" id="KW-1185">Reference proteome</keyword>
<accession>A0ABV7XAL3</accession>
<evidence type="ECO:0008006" key="3">
    <source>
        <dbReference type="Google" id="ProtNLM"/>
    </source>
</evidence>
<name>A0ABV7XAL3_9SPHN</name>
<dbReference type="SUPFAM" id="SSF51120">
    <property type="entry name" value="beta-Roll"/>
    <property type="match status" value="1"/>
</dbReference>
<dbReference type="RefSeq" id="WP_380858846.1">
    <property type="nucleotide sequence ID" value="NZ_JBHRXV010000004.1"/>
</dbReference>
<dbReference type="InterPro" id="IPR011049">
    <property type="entry name" value="Serralysin-like_metalloprot_C"/>
</dbReference>
<dbReference type="EMBL" id="JBHRXV010000004">
    <property type="protein sequence ID" value="MFC3712282.1"/>
    <property type="molecule type" value="Genomic_DNA"/>
</dbReference>
<proteinExistence type="predicted"/>
<organism evidence="1 2">
    <name type="scientific">Sphingoaurantiacus capsulatus</name>
    <dbReference type="NCBI Taxonomy" id="1771310"/>
    <lineage>
        <taxon>Bacteria</taxon>
        <taxon>Pseudomonadati</taxon>
        <taxon>Pseudomonadota</taxon>
        <taxon>Alphaproteobacteria</taxon>
        <taxon>Sphingomonadales</taxon>
        <taxon>Sphingosinicellaceae</taxon>
        <taxon>Sphingoaurantiacus</taxon>
    </lineage>
</organism>
<reference evidence="2" key="1">
    <citation type="journal article" date="2019" name="Int. J. Syst. Evol. Microbiol.">
        <title>The Global Catalogue of Microorganisms (GCM) 10K type strain sequencing project: providing services to taxonomists for standard genome sequencing and annotation.</title>
        <authorList>
            <consortium name="The Broad Institute Genomics Platform"/>
            <consortium name="The Broad Institute Genome Sequencing Center for Infectious Disease"/>
            <person name="Wu L."/>
            <person name="Ma J."/>
        </authorList>
    </citation>
    <scope>NUCLEOTIDE SEQUENCE [LARGE SCALE GENOMIC DNA]</scope>
    <source>
        <strain evidence="2">KCTC 42644</strain>
    </source>
</reference>
<gene>
    <name evidence="1" type="ORF">ACFOMD_06855</name>
</gene>
<dbReference type="Proteomes" id="UP001595615">
    <property type="component" value="Unassembled WGS sequence"/>
</dbReference>
<comment type="caution">
    <text evidence="1">The sequence shown here is derived from an EMBL/GenBank/DDBJ whole genome shotgun (WGS) entry which is preliminary data.</text>
</comment>
<sequence length="452" mass="47197">MGAILPFRIPQRGDWSPGERARLDELAARFADEAGVEVAYGLTDSGDPWCVVLDSRDEVLVHVAREGGSFVAHTADDLFVRSTDLATAVERVLGARWNEDRTDVVVPFATAGRASAQVVTAVLVVASFVYHHQVEAQTTDEWAFAAQRAGNADDDRDARDAAKPVTAADLLPTKDFHAAVTAVGLDDSNLMLPLLMESDGTADAPSRAVPEPSMSPGQHIAKLVIDASAEQPGGDLAPNVIVGTPGDDRLERNSGIDAPHHLLDGGDGNDHLKLDPGTVAIGGAGNDTFELNAPQGSTAATLLGIIVDYDPSYDVIVSNQPGGTATVVVLDQVALPNIFDDPNFSLGSLSASSSLPVLPGQRLTLDLDGDGIADGYLLLNNIAAEPMAMNDVREAFGLRGGPTWNHPANSGDNAAHNITPVSPAVFESHIAPPPHAGPEPIATLPPALPEVI</sequence>
<dbReference type="Gene3D" id="2.150.10.10">
    <property type="entry name" value="Serralysin-like metalloprotease, C-terminal"/>
    <property type="match status" value="1"/>
</dbReference>